<dbReference type="GO" id="GO:0003677">
    <property type="term" value="F:DNA binding"/>
    <property type="evidence" value="ECO:0007669"/>
    <property type="project" value="UniProtKB-KW"/>
</dbReference>
<keyword evidence="9" id="KW-1185">Reference proteome</keyword>
<dbReference type="CDD" id="cd10017">
    <property type="entry name" value="B3_DNA"/>
    <property type="match status" value="1"/>
</dbReference>
<keyword evidence="2" id="KW-0805">Transcription regulation</keyword>
<evidence type="ECO:0000256" key="5">
    <source>
        <dbReference type="ARBA" id="ARBA00023242"/>
    </source>
</evidence>
<organism evidence="9">
    <name type="scientific">Arabidopsis lyrata subsp. lyrata</name>
    <name type="common">Lyre-leaved rock-cress</name>
    <dbReference type="NCBI Taxonomy" id="81972"/>
    <lineage>
        <taxon>Eukaryota</taxon>
        <taxon>Viridiplantae</taxon>
        <taxon>Streptophyta</taxon>
        <taxon>Embryophyta</taxon>
        <taxon>Tracheophyta</taxon>
        <taxon>Spermatophyta</taxon>
        <taxon>Magnoliopsida</taxon>
        <taxon>eudicotyledons</taxon>
        <taxon>Gunneridae</taxon>
        <taxon>Pentapetalae</taxon>
        <taxon>rosids</taxon>
        <taxon>malvids</taxon>
        <taxon>Brassicales</taxon>
        <taxon>Brassicaceae</taxon>
        <taxon>Camelineae</taxon>
        <taxon>Arabidopsis</taxon>
    </lineage>
</organism>
<sequence>MAEPEIEKMTSSVSKLQLSPPPSVRKEKTFSMPDWSLLPEELLNLISKHLEDYCFDVVHARSVCTLWRSIFPFPASLLRPSYSLPSLTKFPYESKDLCTLEKIPLFLFRVRAPHADASEYFLGGIGRDDDDHIELPSPLQCSVKVKIPDSDPTLINTLDCQVLSLGHQYRMIGCNPKYYKGVAFLPLNKFGGGEEFVVLLNYTKTLLVLRSIEMRWMLLEIPSYGSCSDLITFRGRFYAAFSNHDIFAIDPYSLEATPLMPSEALLDCGSVNDLVPSGNDELFLVEKIIPRTGVIYLYRLTLRLSRLDEEAGKWVEVSEIGDRLLVIGNLGNVCCSAKELPDGCGLTGNSIVFTHGRKVTYSYKYGVHTGREEDDLNCWRYSRDKCVTILSTSPVVALRKVKDLGILRMAKQHFFKPLLPGFYSHLIDGQRLTDGWKEFALSHDLLTLLFSDKREICVSTLQCWDLVVVRFNMTLPIPFTKVNGIQNAKKMSFLDKHGVKWSTSLRLEKDRQRMRLVGGWKEFCDVKIG</sequence>
<accession>D7LCS6</accession>
<dbReference type="SUPFAM" id="SSF81383">
    <property type="entry name" value="F-box domain"/>
    <property type="match status" value="1"/>
</dbReference>
<evidence type="ECO:0000256" key="3">
    <source>
        <dbReference type="ARBA" id="ARBA00023125"/>
    </source>
</evidence>
<feature type="domain" description="TF-B3" evidence="7">
    <location>
        <begin position="458"/>
        <end position="529"/>
    </location>
</feature>
<dbReference type="InterPro" id="IPR001810">
    <property type="entry name" value="F-box_dom"/>
</dbReference>
<dbReference type="InterPro" id="IPR005174">
    <property type="entry name" value="KIB1-4_b-propeller"/>
</dbReference>
<dbReference type="HOGENOM" id="CLU_019286_10_0_1"/>
<dbReference type="Pfam" id="PF03478">
    <property type="entry name" value="Beta-prop_KIB1-4"/>
    <property type="match status" value="1"/>
</dbReference>
<protein>
    <recommendedName>
        <fullName evidence="7">TF-B3 domain-containing protein</fullName>
    </recommendedName>
</protein>
<dbReference type="PROSITE" id="PS50863">
    <property type="entry name" value="B3"/>
    <property type="match status" value="1"/>
</dbReference>
<comment type="subcellular location">
    <subcellularLocation>
        <location evidence="1">Nucleus</location>
    </subcellularLocation>
</comment>
<reference evidence="9" key="1">
    <citation type="journal article" date="2011" name="Nat. Genet.">
        <title>The Arabidopsis lyrata genome sequence and the basis of rapid genome size change.</title>
        <authorList>
            <person name="Hu T.T."/>
            <person name="Pattyn P."/>
            <person name="Bakker E.G."/>
            <person name="Cao J."/>
            <person name="Cheng J.-F."/>
            <person name="Clark R.M."/>
            <person name="Fahlgren N."/>
            <person name="Fawcett J.A."/>
            <person name="Grimwood J."/>
            <person name="Gundlach H."/>
            <person name="Haberer G."/>
            <person name="Hollister J.D."/>
            <person name="Ossowski S."/>
            <person name="Ottilar R.P."/>
            <person name="Salamov A.A."/>
            <person name="Schneeberger K."/>
            <person name="Spannagl M."/>
            <person name="Wang X."/>
            <person name="Yang L."/>
            <person name="Nasrallah M.E."/>
            <person name="Bergelson J."/>
            <person name="Carrington J.C."/>
            <person name="Gaut B.S."/>
            <person name="Schmutz J."/>
            <person name="Mayer K.F.X."/>
            <person name="Van de Peer Y."/>
            <person name="Grigoriev I.V."/>
            <person name="Nordborg M."/>
            <person name="Weigel D."/>
            <person name="Guo Y.-L."/>
        </authorList>
    </citation>
    <scope>NUCLEOTIDE SEQUENCE [LARGE SCALE GENOMIC DNA]</scope>
    <source>
        <strain evidence="9">cv. MN47</strain>
    </source>
</reference>
<dbReference type="Pfam" id="PF00646">
    <property type="entry name" value="F-box"/>
    <property type="match status" value="1"/>
</dbReference>
<evidence type="ECO:0000256" key="6">
    <source>
        <dbReference type="SAM" id="MobiDB-lite"/>
    </source>
</evidence>
<dbReference type="GO" id="GO:0005634">
    <property type="term" value="C:nucleus"/>
    <property type="evidence" value="ECO:0007669"/>
    <property type="project" value="UniProtKB-SubCell"/>
</dbReference>
<dbReference type="InterPro" id="IPR015300">
    <property type="entry name" value="DNA-bd_pseudobarrel_sf"/>
</dbReference>
<dbReference type="CDD" id="cd09917">
    <property type="entry name" value="F-box_SF"/>
    <property type="match status" value="1"/>
</dbReference>
<proteinExistence type="predicted"/>
<dbReference type="EMBL" id="GL348716">
    <property type="protein sequence ID" value="EFH57018.1"/>
    <property type="molecule type" value="Genomic_DNA"/>
</dbReference>
<evidence type="ECO:0000259" key="7">
    <source>
        <dbReference type="PROSITE" id="PS50863"/>
    </source>
</evidence>
<dbReference type="InterPro" id="IPR036047">
    <property type="entry name" value="F-box-like_dom_sf"/>
</dbReference>
<dbReference type="PANTHER" id="PTHR47123:SF24">
    <property type="entry name" value="LOW PROTEIN: F-BOX_KELCH-REPEAT PROTEIN"/>
    <property type="match status" value="1"/>
</dbReference>
<dbReference type="Pfam" id="PF02362">
    <property type="entry name" value="B3"/>
    <property type="match status" value="1"/>
</dbReference>
<evidence type="ECO:0000313" key="9">
    <source>
        <dbReference type="Proteomes" id="UP000008694"/>
    </source>
</evidence>
<gene>
    <name evidence="8" type="ORF">ARALYDRAFT_901333</name>
</gene>
<dbReference type="Gene3D" id="1.20.1280.50">
    <property type="match status" value="1"/>
</dbReference>
<dbReference type="SUPFAM" id="SSF101936">
    <property type="entry name" value="DNA-binding pseudobarrel domain"/>
    <property type="match status" value="1"/>
</dbReference>
<evidence type="ECO:0000256" key="1">
    <source>
        <dbReference type="ARBA" id="ARBA00004123"/>
    </source>
</evidence>
<dbReference type="InterPro" id="IPR003340">
    <property type="entry name" value="B3_DNA-bd"/>
</dbReference>
<dbReference type="Proteomes" id="UP000008694">
    <property type="component" value="Unassembled WGS sequence"/>
</dbReference>
<name>D7LCS6_ARALL</name>
<dbReference type="Gramene" id="scaffold_400834.1">
    <property type="protein sequence ID" value="scaffold_400834.1"/>
    <property type="gene ID" value="scaffold_400834.1"/>
</dbReference>
<keyword evidence="4" id="KW-0804">Transcription</keyword>
<evidence type="ECO:0000313" key="8">
    <source>
        <dbReference type="EMBL" id="EFH57018.1"/>
    </source>
</evidence>
<keyword evidence="5" id="KW-0539">Nucleus</keyword>
<dbReference type="AlphaFoldDB" id="D7LCS6"/>
<feature type="region of interest" description="Disordered" evidence="6">
    <location>
        <begin position="1"/>
        <end position="21"/>
    </location>
</feature>
<dbReference type="InterPro" id="IPR051304">
    <property type="entry name" value="SCF_F-box_domain"/>
</dbReference>
<evidence type="ECO:0000256" key="4">
    <source>
        <dbReference type="ARBA" id="ARBA00023163"/>
    </source>
</evidence>
<keyword evidence="3" id="KW-0238">DNA-binding</keyword>
<dbReference type="PANTHER" id="PTHR47123">
    <property type="entry name" value="F-BOX PROTEIN SKIP23"/>
    <property type="match status" value="1"/>
</dbReference>
<evidence type="ECO:0000256" key="2">
    <source>
        <dbReference type="ARBA" id="ARBA00023015"/>
    </source>
</evidence>
<dbReference type="Gene3D" id="2.40.330.10">
    <property type="entry name" value="DNA-binding pseudobarrel domain"/>
    <property type="match status" value="1"/>
</dbReference>